<protein>
    <recommendedName>
        <fullName evidence="4">F-box domain-containing protein</fullName>
    </recommendedName>
</protein>
<dbReference type="RefSeq" id="XP_040756049.1">
    <property type="nucleotide sequence ID" value="XM_040899588.1"/>
</dbReference>
<accession>A0A2T5M811</accession>
<evidence type="ECO:0000313" key="2">
    <source>
        <dbReference type="EMBL" id="PTU24657.1"/>
    </source>
</evidence>
<evidence type="ECO:0000313" key="3">
    <source>
        <dbReference type="Proteomes" id="UP000244073"/>
    </source>
</evidence>
<reference evidence="2 3" key="1">
    <citation type="journal article" date="2018" name="Proc. Natl. Acad. Sci. U.S.A.">
        <title>Linking secondary metabolites to gene clusters through genome sequencing of six diverse Aspergillus species.</title>
        <authorList>
            <person name="Kaerboelling I."/>
            <person name="Vesth T.C."/>
            <person name="Frisvad J.C."/>
            <person name="Nybo J.L."/>
            <person name="Theobald S."/>
            <person name="Kuo A."/>
            <person name="Bowyer P."/>
            <person name="Matsuda Y."/>
            <person name="Mondo S."/>
            <person name="Lyhne E.K."/>
            <person name="Kogle M.E."/>
            <person name="Clum A."/>
            <person name="Lipzen A."/>
            <person name="Salamov A."/>
            <person name="Ngan C.Y."/>
            <person name="Daum C."/>
            <person name="Chiniquy J."/>
            <person name="Barry K."/>
            <person name="LaButti K."/>
            <person name="Haridas S."/>
            <person name="Simmons B.A."/>
            <person name="Magnuson J.K."/>
            <person name="Mortensen U.H."/>
            <person name="Larsen T.O."/>
            <person name="Grigoriev I.V."/>
            <person name="Baker S.E."/>
            <person name="Andersen M.R."/>
        </authorList>
    </citation>
    <scope>NUCLEOTIDE SEQUENCE [LARGE SCALE GENOMIC DNA]</scope>
    <source>
        <strain evidence="2 3">IBT 24754</strain>
    </source>
</reference>
<dbReference type="GeneID" id="63816470"/>
<comment type="caution">
    <text evidence="2">The sequence shown here is derived from an EMBL/GenBank/DDBJ whole genome shotgun (WGS) entry which is preliminary data.</text>
</comment>
<dbReference type="AlphaFoldDB" id="A0A2T5M811"/>
<dbReference type="EMBL" id="MSFN02000001">
    <property type="protein sequence ID" value="PTU24657.1"/>
    <property type="molecule type" value="Genomic_DNA"/>
</dbReference>
<dbReference type="OrthoDB" id="4454461at2759"/>
<feature type="region of interest" description="Disordered" evidence="1">
    <location>
        <begin position="181"/>
        <end position="218"/>
    </location>
</feature>
<dbReference type="InterPro" id="IPR036047">
    <property type="entry name" value="F-box-like_dom_sf"/>
</dbReference>
<name>A0A2T5M811_9EURO</name>
<dbReference type="Proteomes" id="UP000244073">
    <property type="component" value="Unassembled WGS sequence"/>
</dbReference>
<organism evidence="2 3">
    <name type="scientific">Aspergillus ochraceoroseus IBT 24754</name>
    <dbReference type="NCBI Taxonomy" id="1392256"/>
    <lineage>
        <taxon>Eukaryota</taxon>
        <taxon>Fungi</taxon>
        <taxon>Dikarya</taxon>
        <taxon>Ascomycota</taxon>
        <taxon>Pezizomycotina</taxon>
        <taxon>Eurotiomycetes</taxon>
        <taxon>Eurotiomycetidae</taxon>
        <taxon>Eurotiales</taxon>
        <taxon>Aspergillaceae</taxon>
        <taxon>Aspergillus</taxon>
        <taxon>Aspergillus subgen. Nidulantes</taxon>
    </lineage>
</organism>
<evidence type="ECO:0008006" key="4">
    <source>
        <dbReference type="Google" id="ProtNLM"/>
    </source>
</evidence>
<dbReference type="VEuPathDB" id="FungiDB:P175DRAFT_0528155"/>
<gene>
    <name evidence="2" type="ORF">P175DRAFT_0528155</name>
</gene>
<dbReference type="SUPFAM" id="SSF81383">
    <property type="entry name" value="F-box domain"/>
    <property type="match status" value="1"/>
</dbReference>
<sequence length="370" mass="42957">MYELLFSKRKASLNQHNNNQEDEALSPSRASLGTFPAEIIFYIAKFLPPDSQVCLALTCHSLMRLLHQSLKHRMLSFPSYLKQKPDMAVWMAHPPPEEYPFPVRQRLLRALENKHWLYCASCLKLHRPNAFPFYTRFRPPRNRYCSLGKQPTIVDICPGYSLSFQQKRELVLRLKSEKQEQEQRQKQALTDQHRHQLQSQSETTALQLPSPSPPSTQRNILLTFPAEEEYPKPLKIYIQATPSIQDSPKDALSFSVQYAYQKRKNATPSPKPYIAHCCHPLSNCRHAVIPAKVYICPHISINFDTINIQMPQPCWMTGCSYCHTNIYQHKSGAWNYLRVELFLGTRNTRPDKFWLGHSSPVYYRSLGKAI</sequence>
<feature type="compositionally biased region" description="Polar residues" evidence="1">
    <location>
        <begin position="197"/>
        <end position="207"/>
    </location>
</feature>
<evidence type="ECO:0000256" key="1">
    <source>
        <dbReference type="SAM" id="MobiDB-lite"/>
    </source>
</evidence>
<proteinExistence type="predicted"/>